<dbReference type="Pfam" id="PF10145">
    <property type="entry name" value="PhageMin_Tail"/>
    <property type="match status" value="1"/>
</dbReference>
<proteinExistence type="predicted"/>
<sequence>MARAVEIIISAVDQASRVFDDIAGDARRSFLSIERSISDVDQAIESLPDVDIDADVADVIADVERIERQLKGLPDRDLDIDVDEIAVVAAVNRVEKALRDMGDAAAEQSAKTERELQAIADEARNVERAVDGIDFGALGGGAALGGVSKSFNDVESSVGALQAELGVTKDVAEEFRGVAIDVYKNNLGDSLGEATQTVALLNRATGETGPTLENLAKDIFMVRDRFRDLGAEPREMTEALRTMSPNFPGATEAQQLDLIARSFQLGTGDAGDLLDTLNEYPGDFSRIGLNASDMFNILDGGMDAGARNTDVLANAVRELGTEVTTTGTDTQKAIREMFPKAEADRIIKDFASGGEAGRDAFYKILEGVNSIKDPQKKANTQFRLFRSIAEDNQAALDRAIPKWLETKDATQEVADTTDSLSTQYDTTGGHIQGFIREHLGGLMEKFSSLDGSTQGLMQPLAGLGGGMLILQGFGIDFGKIFGGLGTKVINLGKDIFGFFKGGGKGATGLLSKLGVFGRFLGGPWGAIIITAILLIVDGVDWLIENWETVGPVFEGAWNDIKTTVLPLVKDIVEWIKTTFSDLKTWWDDTWEGLKPAVERLSSFLGATIGLALLVLVQLFRWVWPLISSIVETAWELIKSVISGALKIITGVIGFFVDLFTGDWKGMWENIKRICSGVWDIVTGLFKASFVGKILGFLIDFGVKVFNKTKETWNSIKTTISNKVSEAWQWVKDKFTAMKNDATTKFEGILSSARSKFTAVKNAIMNPITSAKDWVKKKIGEIKGFFTSLKLKIPTPSLPKLPHFNLTYGSKTLMGKTISYPTGFNVNWYAKGGVFAGPSVIGVGEKGPEAVVPLSGPRMGPFADAIARRINVNRSNDSEVIQVNINGPVTIQSDDDIKKVAKALQPLISKEMYKVRRRESKGLGG</sequence>
<keyword evidence="1" id="KW-0812">Transmembrane</keyword>
<organism evidence="3 4">
    <name type="scientific">Polycladospora coralii</name>
    <dbReference type="NCBI Taxonomy" id="2771432"/>
    <lineage>
        <taxon>Bacteria</taxon>
        <taxon>Bacillati</taxon>
        <taxon>Bacillota</taxon>
        <taxon>Bacilli</taxon>
        <taxon>Bacillales</taxon>
        <taxon>Thermoactinomycetaceae</taxon>
        <taxon>Polycladospora</taxon>
    </lineage>
</organism>
<keyword evidence="4" id="KW-1185">Reference proteome</keyword>
<evidence type="ECO:0000256" key="1">
    <source>
        <dbReference type="SAM" id="Phobius"/>
    </source>
</evidence>
<comment type="caution">
    <text evidence="3">The sequence shown here is derived from an EMBL/GenBank/DDBJ whole genome shotgun (WGS) entry which is preliminary data.</text>
</comment>
<dbReference type="AlphaFoldDB" id="A0A926NBW0"/>
<dbReference type="RefSeq" id="WP_191142745.1">
    <property type="nucleotide sequence ID" value="NZ_JACXAH010000037.1"/>
</dbReference>
<feature type="transmembrane region" description="Helical" evidence="1">
    <location>
        <begin position="603"/>
        <end position="623"/>
    </location>
</feature>
<dbReference type="Proteomes" id="UP000661691">
    <property type="component" value="Unassembled WGS sequence"/>
</dbReference>
<name>A0A926NBW0_9BACL</name>
<accession>A0A926NBW0</accession>
<feature type="transmembrane region" description="Helical" evidence="1">
    <location>
        <begin position="515"/>
        <end position="536"/>
    </location>
</feature>
<keyword evidence="1" id="KW-0472">Membrane</keyword>
<feature type="domain" description="Phage tail tape measure protein" evidence="2">
    <location>
        <begin position="233"/>
        <end position="378"/>
    </location>
</feature>
<feature type="transmembrane region" description="Helical" evidence="1">
    <location>
        <begin position="643"/>
        <end position="663"/>
    </location>
</feature>
<evidence type="ECO:0000259" key="2">
    <source>
        <dbReference type="Pfam" id="PF10145"/>
    </source>
</evidence>
<reference evidence="3" key="1">
    <citation type="submission" date="2020-09" db="EMBL/GenBank/DDBJ databases">
        <title>A novel bacterium of genus Hazenella, isolated from South China Sea.</title>
        <authorList>
            <person name="Huang H."/>
            <person name="Mo K."/>
            <person name="Hu Y."/>
        </authorList>
    </citation>
    <scope>NUCLEOTIDE SEQUENCE</scope>
    <source>
        <strain evidence="3">IB182357</strain>
    </source>
</reference>
<dbReference type="EMBL" id="JACXAH010000037">
    <property type="protein sequence ID" value="MBD1373748.1"/>
    <property type="molecule type" value="Genomic_DNA"/>
</dbReference>
<evidence type="ECO:0000313" key="4">
    <source>
        <dbReference type="Proteomes" id="UP000661691"/>
    </source>
</evidence>
<evidence type="ECO:0000313" key="3">
    <source>
        <dbReference type="EMBL" id="MBD1373748.1"/>
    </source>
</evidence>
<keyword evidence="1" id="KW-1133">Transmembrane helix</keyword>
<dbReference type="InterPro" id="IPR010090">
    <property type="entry name" value="Phage_tape_meas"/>
</dbReference>
<gene>
    <name evidence="3" type="ORF">IC620_15485</name>
</gene>
<protein>
    <submittedName>
        <fullName evidence="3">Phage tail tape measure protein</fullName>
    </submittedName>
</protein>